<evidence type="ECO:0000313" key="2">
    <source>
        <dbReference type="Proteomes" id="UP000789405"/>
    </source>
</evidence>
<accession>A0A9N9AFG3</accession>
<comment type="caution">
    <text evidence="1">The sequence shown here is derived from an EMBL/GenBank/DDBJ whole genome shotgun (WGS) entry which is preliminary data.</text>
</comment>
<sequence length="206" mass="24543">MNCTNYSNFRMDMISECRIKAIVRLREFSKLRGAQYCKAFCDIVINDTLLETHEKIYLIYDLLKIRDTQNIIHKNVEVSRKCEYCNNQVIAALYCEFCIRNYLEKQFNKWTSENEEIDKLIRKCQHNAVSSSHIIEWIPYEHFENIELETSTSNSDVYIATWKNGPFTEWDNEQRKLKRGGRGTYILKTLKISEKRYNEVMICGFS</sequence>
<dbReference type="EMBL" id="CAJVPY010001561">
    <property type="protein sequence ID" value="CAG8527131.1"/>
    <property type="molecule type" value="Genomic_DNA"/>
</dbReference>
<organism evidence="1 2">
    <name type="scientific">Dentiscutata erythropus</name>
    <dbReference type="NCBI Taxonomy" id="1348616"/>
    <lineage>
        <taxon>Eukaryota</taxon>
        <taxon>Fungi</taxon>
        <taxon>Fungi incertae sedis</taxon>
        <taxon>Mucoromycota</taxon>
        <taxon>Glomeromycotina</taxon>
        <taxon>Glomeromycetes</taxon>
        <taxon>Diversisporales</taxon>
        <taxon>Gigasporaceae</taxon>
        <taxon>Dentiscutata</taxon>
    </lineage>
</organism>
<reference evidence="1" key="1">
    <citation type="submission" date="2021-06" db="EMBL/GenBank/DDBJ databases">
        <authorList>
            <person name="Kallberg Y."/>
            <person name="Tangrot J."/>
            <person name="Rosling A."/>
        </authorList>
    </citation>
    <scope>NUCLEOTIDE SEQUENCE</scope>
    <source>
        <strain evidence="1">MA453B</strain>
    </source>
</reference>
<proteinExistence type="predicted"/>
<gene>
    <name evidence="1" type="ORF">DERYTH_LOCUS4161</name>
</gene>
<dbReference type="OrthoDB" id="2375994at2759"/>
<dbReference type="Proteomes" id="UP000789405">
    <property type="component" value="Unassembled WGS sequence"/>
</dbReference>
<evidence type="ECO:0000313" key="1">
    <source>
        <dbReference type="EMBL" id="CAG8527131.1"/>
    </source>
</evidence>
<dbReference type="AlphaFoldDB" id="A0A9N9AFG3"/>
<keyword evidence="2" id="KW-1185">Reference proteome</keyword>
<name>A0A9N9AFG3_9GLOM</name>
<protein>
    <submittedName>
        <fullName evidence="1">27917_t:CDS:1</fullName>
    </submittedName>
</protein>